<reference evidence="1" key="2">
    <citation type="journal article" date="2014" name="ISME J.">
        <title>Microbial stratification in low pH oxic and suboxic macroscopic growths along an acid mine drainage.</title>
        <authorList>
            <person name="Mendez-Garcia C."/>
            <person name="Mesa V."/>
            <person name="Sprenger R.R."/>
            <person name="Richter M."/>
            <person name="Diez M.S."/>
            <person name="Solano J."/>
            <person name="Bargiela R."/>
            <person name="Golyshina O.V."/>
            <person name="Manteca A."/>
            <person name="Ramos J.L."/>
            <person name="Gallego J.R."/>
            <person name="Llorente I."/>
            <person name="Martins Dos Santos V.A."/>
            <person name="Jensen O.N."/>
            <person name="Pelaez A.I."/>
            <person name="Sanchez J."/>
            <person name="Ferrer M."/>
        </authorList>
    </citation>
    <scope>NUCLEOTIDE SEQUENCE</scope>
</reference>
<sequence length="90" mass="11092">DHDNAFFYLDPPYPGKNWYRFGFEEGDFHDINSMLKNIRGKYLMNFKSEDHLPQKIFGNPQYVKKYENRNTKEEGEYRYISYYTNIKRME</sequence>
<protein>
    <submittedName>
        <fullName evidence="1">DNA adenine methylase</fullName>
    </submittedName>
</protein>
<proteinExistence type="predicted"/>
<feature type="non-terminal residue" evidence="1">
    <location>
        <position position="1"/>
    </location>
</feature>
<organism evidence="1">
    <name type="scientific">mine drainage metagenome</name>
    <dbReference type="NCBI Taxonomy" id="410659"/>
    <lineage>
        <taxon>unclassified sequences</taxon>
        <taxon>metagenomes</taxon>
        <taxon>ecological metagenomes</taxon>
    </lineage>
</organism>
<dbReference type="AlphaFoldDB" id="T1BTZ4"/>
<dbReference type="GO" id="GO:0032259">
    <property type="term" value="P:methylation"/>
    <property type="evidence" value="ECO:0007669"/>
    <property type="project" value="UniProtKB-KW"/>
</dbReference>
<comment type="caution">
    <text evidence="1">The sequence shown here is derived from an EMBL/GenBank/DDBJ whole genome shotgun (WGS) entry which is preliminary data.</text>
</comment>
<dbReference type="SUPFAM" id="SSF53335">
    <property type="entry name" value="S-adenosyl-L-methionine-dependent methyltransferases"/>
    <property type="match status" value="1"/>
</dbReference>
<name>T1BTZ4_9ZZZZ</name>
<dbReference type="EMBL" id="AUZX01008186">
    <property type="protein sequence ID" value="EQD56629.1"/>
    <property type="molecule type" value="Genomic_DNA"/>
</dbReference>
<keyword evidence="1" id="KW-0808">Transferase</keyword>
<reference evidence="1" key="1">
    <citation type="submission" date="2013-08" db="EMBL/GenBank/DDBJ databases">
        <authorList>
            <person name="Mendez C."/>
            <person name="Richter M."/>
            <person name="Ferrer M."/>
            <person name="Sanchez J."/>
        </authorList>
    </citation>
    <scope>NUCLEOTIDE SEQUENCE</scope>
</reference>
<dbReference type="InterPro" id="IPR029063">
    <property type="entry name" value="SAM-dependent_MTases_sf"/>
</dbReference>
<evidence type="ECO:0000313" key="1">
    <source>
        <dbReference type="EMBL" id="EQD56629.1"/>
    </source>
</evidence>
<accession>T1BTZ4</accession>
<dbReference type="GO" id="GO:0008168">
    <property type="term" value="F:methyltransferase activity"/>
    <property type="evidence" value="ECO:0007669"/>
    <property type="project" value="UniProtKB-KW"/>
</dbReference>
<gene>
    <name evidence="1" type="ORF">B1A_11443</name>
</gene>
<keyword evidence="1" id="KW-0489">Methyltransferase</keyword>